<organism evidence="1 2">
    <name type="scientific">Camellia lanceoleosa</name>
    <dbReference type="NCBI Taxonomy" id="1840588"/>
    <lineage>
        <taxon>Eukaryota</taxon>
        <taxon>Viridiplantae</taxon>
        <taxon>Streptophyta</taxon>
        <taxon>Embryophyta</taxon>
        <taxon>Tracheophyta</taxon>
        <taxon>Spermatophyta</taxon>
        <taxon>Magnoliopsida</taxon>
        <taxon>eudicotyledons</taxon>
        <taxon>Gunneridae</taxon>
        <taxon>Pentapetalae</taxon>
        <taxon>asterids</taxon>
        <taxon>Ericales</taxon>
        <taxon>Theaceae</taxon>
        <taxon>Camellia</taxon>
    </lineage>
</organism>
<accession>A0ACC0FIY6</accession>
<evidence type="ECO:0000313" key="2">
    <source>
        <dbReference type="Proteomes" id="UP001060215"/>
    </source>
</evidence>
<gene>
    <name evidence="1" type="ORF">LOK49_LG13G02814</name>
</gene>
<protein>
    <submittedName>
        <fullName evidence="1">Potassium transporter 7</fullName>
    </submittedName>
</protein>
<evidence type="ECO:0000313" key="1">
    <source>
        <dbReference type="EMBL" id="KAI7988499.1"/>
    </source>
</evidence>
<proteinExistence type="predicted"/>
<keyword evidence="2" id="KW-1185">Reference proteome</keyword>
<comment type="caution">
    <text evidence="1">The sequence shown here is derived from an EMBL/GenBank/DDBJ whole genome shotgun (WGS) entry which is preliminary data.</text>
</comment>
<name>A0ACC0FIY6_9ERIC</name>
<sequence>MDRRENGRLSTMDSIESRSVFQDEDKSEIEDEKDDEDLPPRIGMDSDDEDNSELRLIRQALRSIPSMSKHLRIPTAFDVGPFATSVVLSEGSLWFQQKSIFRNSDDGGNRINCFPDFDSSSHQSICWRETDTVHNLTFINSLCIVL</sequence>
<dbReference type="EMBL" id="CM045771">
    <property type="protein sequence ID" value="KAI7988499.1"/>
    <property type="molecule type" value="Genomic_DNA"/>
</dbReference>
<reference evidence="1 2" key="1">
    <citation type="journal article" date="2022" name="Plant J.">
        <title>Chromosome-level genome of Camellia lanceoleosa provides a valuable resource for understanding genome evolution and self-incompatibility.</title>
        <authorList>
            <person name="Gong W."/>
            <person name="Xiao S."/>
            <person name="Wang L."/>
            <person name="Liao Z."/>
            <person name="Chang Y."/>
            <person name="Mo W."/>
            <person name="Hu G."/>
            <person name="Li W."/>
            <person name="Zhao G."/>
            <person name="Zhu H."/>
            <person name="Hu X."/>
            <person name="Ji K."/>
            <person name="Xiang X."/>
            <person name="Song Q."/>
            <person name="Yuan D."/>
            <person name="Jin S."/>
            <person name="Zhang L."/>
        </authorList>
    </citation>
    <scope>NUCLEOTIDE SEQUENCE [LARGE SCALE GENOMIC DNA]</scope>
    <source>
        <strain evidence="1">SQ_2022a</strain>
    </source>
</reference>
<dbReference type="Proteomes" id="UP001060215">
    <property type="component" value="Chromosome 14"/>
</dbReference>